<feature type="transmembrane region" description="Helical" evidence="3">
    <location>
        <begin position="276"/>
        <end position="294"/>
    </location>
</feature>
<dbReference type="GO" id="GO:0000252">
    <property type="term" value="F:3-beta-hydroxysteroid dehydrogenase [NAD(P)+]/C4-decarboxylase activity"/>
    <property type="evidence" value="ECO:0007669"/>
    <property type="project" value="TreeGrafter"/>
</dbReference>
<dbReference type="GO" id="GO:0005783">
    <property type="term" value="C:endoplasmic reticulum"/>
    <property type="evidence" value="ECO:0007669"/>
    <property type="project" value="TreeGrafter"/>
</dbReference>
<dbReference type="PANTHER" id="PTHR10366">
    <property type="entry name" value="NAD DEPENDENT EPIMERASE/DEHYDRATASE"/>
    <property type="match status" value="1"/>
</dbReference>
<feature type="domain" description="3-beta hydroxysteroid dehydrogenase/isomerase" evidence="4">
    <location>
        <begin position="25"/>
        <end position="136"/>
    </location>
</feature>
<dbReference type="STRING" id="1076256.A0A2H3BPI1"/>
<evidence type="ECO:0000256" key="1">
    <source>
        <dbReference type="ARBA" id="ARBA00023002"/>
    </source>
</evidence>
<dbReference type="EMBL" id="KZ293425">
    <property type="protein sequence ID" value="PBK70834.1"/>
    <property type="molecule type" value="Genomic_DNA"/>
</dbReference>
<accession>A0A2H3BPI1</accession>
<comment type="similarity">
    <text evidence="2">Belongs to the NAD(P)-dependent epimerase/dehydratase family. Dihydroflavonol-4-reductase subfamily.</text>
</comment>
<keyword evidence="6" id="KW-1185">Reference proteome</keyword>
<evidence type="ECO:0000313" key="5">
    <source>
        <dbReference type="EMBL" id="PBK70834.1"/>
    </source>
</evidence>
<evidence type="ECO:0000256" key="3">
    <source>
        <dbReference type="SAM" id="Phobius"/>
    </source>
</evidence>
<dbReference type="Pfam" id="PF01073">
    <property type="entry name" value="3Beta_HSD"/>
    <property type="match status" value="1"/>
</dbReference>
<evidence type="ECO:0000313" key="6">
    <source>
        <dbReference type="Proteomes" id="UP000218334"/>
    </source>
</evidence>
<dbReference type="InterPro" id="IPR002225">
    <property type="entry name" value="3Beta_OHSteriod_DH/Estase"/>
</dbReference>
<keyword evidence="3" id="KW-1133">Transmembrane helix</keyword>
<name>A0A2H3BPI1_9AGAR</name>
<protein>
    <submittedName>
        <fullName evidence="5">NAD(P)-binding protein</fullName>
    </submittedName>
</protein>
<evidence type="ECO:0000259" key="4">
    <source>
        <dbReference type="Pfam" id="PF01073"/>
    </source>
</evidence>
<dbReference type="InterPro" id="IPR050425">
    <property type="entry name" value="NAD(P)_dehydrat-like"/>
</dbReference>
<organism evidence="5 6">
    <name type="scientific">Armillaria solidipes</name>
    <dbReference type="NCBI Taxonomy" id="1076256"/>
    <lineage>
        <taxon>Eukaryota</taxon>
        <taxon>Fungi</taxon>
        <taxon>Dikarya</taxon>
        <taxon>Basidiomycota</taxon>
        <taxon>Agaricomycotina</taxon>
        <taxon>Agaricomycetes</taxon>
        <taxon>Agaricomycetidae</taxon>
        <taxon>Agaricales</taxon>
        <taxon>Marasmiineae</taxon>
        <taxon>Physalacriaceae</taxon>
        <taxon>Armillaria</taxon>
    </lineage>
</organism>
<proteinExistence type="inferred from homology"/>
<dbReference type="SUPFAM" id="SSF51735">
    <property type="entry name" value="NAD(P)-binding Rossmann-fold domains"/>
    <property type="match status" value="1"/>
</dbReference>
<dbReference type="AlphaFoldDB" id="A0A2H3BPI1"/>
<dbReference type="InterPro" id="IPR036291">
    <property type="entry name" value="NAD(P)-bd_dom_sf"/>
</dbReference>
<dbReference type="PANTHER" id="PTHR10366:SF447">
    <property type="entry name" value="HYDROXYSTEROID DEHYDROGENASE_ISOMERASE FAMILY PROTEIN, PUTATIVE (AFU_ORTHOLOGUE AFUA_1G06450)-RELATED"/>
    <property type="match status" value="1"/>
</dbReference>
<reference evidence="6" key="1">
    <citation type="journal article" date="2017" name="Nat. Ecol. Evol.">
        <title>Genome expansion and lineage-specific genetic innovations in the forest pathogenic fungi Armillaria.</title>
        <authorList>
            <person name="Sipos G."/>
            <person name="Prasanna A.N."/>
            <person name="Walter M.C."/>
            <person name="O'Connor E."/>
            <person name="Balint B."/>
            <person name="Krizsan K."/>
            <person name="Kiss B."/>
            <person name="Hess J."/>
            <person name="Varga T."/>
            <person name="Slot J."/>
            <person name="Riley R."/>
            <person name="Boka B."/>
            <person name="Rigling D."/>
            <person name="Barry K."/>
            <person name="Lee J."/>
            <person name="Mihaltcheva S."/>
            <person name="LaButti K."/>
            <person name="Lipzen A."/>
            <person name="Waldron R."/>
            <person name="Moloney N.M."/>
            <person name="Sperisen C."/>
            <person name="Kredics L."/>
            <person name="Vagvoelgyi C."/>
            <person name="Patrignani A."/>
            <person name="Fitzpatrick D."/>
            <person name="Nagy I."/>
            <person name="Doyle S."/>
            <person name="Anderson J.B."/>
            <person name="Grigoriev I.V."/>
            <person name="Gueldener U."/>
            <person name="Muensterkoetter M."/>
            <person name="Nagy L.G."/>
        </authorList>
    </citation>
    <scope>NUCLEOTIDE SEQUENCE [LARGE SCALE GENOMIC DNA]</scope>
    <source>
        <strain evidence="6">28-4</strain>
    </source>
</reference>
<gene>
    <name evidence="5" type="ORF">ARMSODRAFT_1017617</name>
</gene>
<dbReference type="GO" id="GO:0006696">
    <property type="term" value="P:ergosterol biosynthetic process"/>
    <property type="evidence" value="ECO:0007669"/>
    <property type="project" value="TreeGrafter"/>
</dbReference>
<dbReference type="Proteomes" id="UP000218334">
    <property type="component" value="Unassembled WGS sequence"/>
</dbReference>
<keyword evidence="3" id="KW-0472">Membrane</keyword>
<keyword evidence="1" id="KW-0560">Oxidoreductase</keyword>
<dbReference type="Gene3D" id="3.40.50.720">
    <property type="entry name" value="NAD(P)-binding Rossmann-like Domain"/>
    <property type="match status" value="1"/>
</dbReference>
<keyword evidence="3" id="KW-0812">Transmembrane</keyword>
<evidence type="ECO:0000256" key="2">
    <source>
        <dbReference type="ARBA" id="ARBA00023445"/>
    </source>
</evidence>
<sequence length="308" mass="34361">MALECELAAPSIDDQLPPKTGRRYIVVGGAGFLGGWIVLQLLRRGEDPKCIRILHIRSSKCLDLLEGKAKDVKFLQVDISDKMTVDAAFSEPWPDNDESPISVFNTAVNVQGAENIIDACRKVGASVLVHTSSGSVPVHSSCFMLWPWQEEPKHFVQVINDDDELISKAHKDSSRITDTRNDKQKYSCVEPTTRMAFEQGHISSGKVTLHGYRTSSHRSHTSKTAPLRISSEEHLIESSKLGGQAFCIADPGLPPTYDDVYTELVVLDGEGSFPHLSPTFILLLAYLFEFLYLTRHLLNAYRYRFLAI</sequence>